<organism evidence="4 5">
    <name type="scientific">Patella caerulea</name>
    <name type="common">Rayed Mediterranean limpet</name>
    <dbReference type="NCBI Taxonomy" id="87958"/>
    <lineage>
        <taxon>Eukaryota</taxon>
        <taxon>Metazoa</taxon>
        <taxon>Spiralia</taxon>
        <taxon>Lophotrochozoa</taxon>
        <taxon>Mollusca</taxon>
        <taxon>Gastropoda</taxon>
        <taxon>Patellogastropoda</taxon>
        <taxon>Patelloidea</taxon>
        <taxon>Patellidae</taxon>
        <taxon>Patella</taxon>
    </lineage>
</organism>
<dbReference type="Pfam" id="PF00128">
    <property type="entry name" value="Alpha-amylase"/>
    <property type="match status" value="1"/>
</dbReference>
<sequence>MSPKGESGLKKKGCCATNKCLIFLCFVVSLGITALIVVALLVMNVRGRFPPEQKWWQKTIVYQIYPRSFQDSDGDGIGDLNGIISRLDYFNYLGVDAIWISPVYESPMIDFGYDISNFTKVDPMFGSMENMKTLIKEAHARNLRVILDFVPNHSSNKHPWFIKSELREDPYTDYYIWHDTAPNNWHSVFGGSAWGWSDVRKQYYYHAFLPEQPDLNYRNPAVREEMKNVVDFWARTGIDGLRVDAIINLFESTNVSLNEPPTNLPDVTSEQWEYYDHLYTANLPEINDAIQEWSDVLRKYDNSDDDTDNSKFMVVEIYAVPSIRNAYYTNGADMPFNMDLVEGSYPSCNASCIKKLVEIEYNTLPEGKWPNFVMGNHDRSRLTSKRGITTSGKTYTNVLNMLLLTLRGTPTCYYGDELGMEDVDTISFEDTQDPYGLHFGTSAYKNFSRDPERTPMQWDESPQAGFTNSSHPWLPLNQNHTFINVQYEKNASHITPLKVYRALAKLRQEPAFLYGSFDFRYTDDNVISYVRSASGYSSYLVVINVGTETGTIDFKTPYDYQEGTVKVTTGNFDHEDYALDSTIKLDKIILQPAEGLVILLP</sequence>
<dbReference type="Gene3D" id="3.90.400.10">
    <property type="entry name" value="Oligo-1,6-glucosidase, Domain 2"/>
    <property type="match status" value="1"/>
</dbReference>
<feature type="transmembrane region" description="Helical" evidence="2">
    <location>
        <begin position="21"/>
        <end position="43"/>
    </location>
</feature>
<accession>A0AAN8PP67</accession>
<evidence type="ECO:0000256" key="1">
    <source>
        <dbReference type="ARBA" id="ARBA00023180"/>
    </source>
</evidence>
<dbReference type="InterPro" id="IPR045857">
    <property type="entry name" value="O16G_dom_2"/>
</dbReference>
<dbReference type="InterPro" id="IPR013780">
    <property type="entry name" value="Glyco_hydro_b"/>
</dbReference>
<evidence type="ECO:0000256" key="2">
    <source>
        <dbReference type="SAM" id="Phobius"/>
    </source>
</evidence>
<reference evidence="4 5" key="1">
    <citation type="submission" date="2024-01" db="EMBL/GenBank/DDBJ databases">
        <title>The genome of the rayed Mediterranean limpet Patella caerulea (Linnaeus, 1758).</title>
        <authorList>
            <person name="Anh-Thu Weber A."/>
            <person name="Halstead-Nussloch G."/>
        </authorList>
    </citation>
    <scope>NUCLEOTIDE SEQUENCE [LARGE SCALE GENOMIC DNA]</scope>
    <source>
        <strain evidence="4">AATW-2023a</strain>
        <tissue evidence="4">Whole specimen</tissue>
    </source>
</reference>
<comment type="caution">
    <text evidence="4">The sequence shown here is derived from an EMBL/GenBank/DDBJ whole genome shotgun (WGS) entry which is preliminary data.</text>
</comment>
<dbReference type="SMART" id="SM00642">
    <property type="entry name" value="Aamy"/>
    <property type="match status" value="1"/>
</dbReference>
<gene>
    <name evidence="4" type="ORF">SNE40_008831</name>
</gene>
<dbReference type="SUPFAM" id="SSF51445">
    <property type="entry name" value="(Trans)glycosidases"/>
    <property type="match status" value="1"/>
</dbReference>
<keyword evidence="2" id="KW-0472">Membrane</keyword>
<dbReference type="PANTHER" id="PTHR10357">
    <property type="entry name" value="ALPHA-AMYLASE FAMILY MEMBER"/>
    <property type="match status" value="1"/>
</dbReference>
<feature type="domain" description="Glycosyl hydrolase family 13 catalytic" evidence="3">
    <location>
        <begin position="63"/>
        <end position="453"/>
    </location>
</feature>
<evidence type="ECO:0000313" key="4">
    <source>
        <dbReference type="EMBL" id="KAK6180854.1"/>
    </source>
</evidence>
<dbReference type="Gene3D" id="3.20.20.80">
    <property type="entry name" value="Glycosidases"/>
    <property type="match status" value="1"/>
</dbReference>
<keyword evidence="2" id="KW-0812">Transmembrane</keyword>
<dbReference type="InterPro" id="IPR006047">
    <property type="entry name" value="GH13_cat_dom"/>
</dbReference>
<keyword evidence="5" id="KW-1185">Reference proteome</keyword>
<dbReference type="Gene3D" id="2.60.40.1180">
    <property type="entry name" value="Golgi alpha-mannosidase II"/>
    <property type="match status" value="1"/>
</dbReference>
<dbReference type="GO" id="GO:0005975">
    <property type="term" value="P:carbohydrate metabolic process"/>
    <property type="evidence" value="ECO:0007669"/>
    <property type="project" value="InterPro"/>
</dbReference>
<dbReference type="EMBL" id="JAZGQO010000007">
    <property type="protein sequence ID" value="KAK6180854.1"/>
    <property type="molecule type" value="Genomic_DNA"/>
</dbReference>
<protein>
    <recommendedName>
        <fullName evidence="3">Glycosyl hydrolase family 13 catalytic domain-containing protein</fullName>
    </recommendedName>
</protein>
<name>A0AAN8PP67_PATCE</name>
<dbReference type="InterPro" id="IPR017853">
    <property type="entry name" value="GH"/>
</dbReference>
<evidence type="ECO:0000259" key="3">
    <source>
        <dbReference type="SMART" id="SM00642"/>
    </source>
</evidence>
<evidence type="ECO:0000313" key="5">
    <source>
        <dbReference type="Proteomes" id="UP001347796"/>
    </source>
</evidence>
<dbReference type="PANTHER" id="PTHR10357:SF179">
    <property type="entry name" value="NEUTRAL AND BASIC AMINO ACID TRANSPORT PROTEIN RBAT"/>
    <property type="match status" value="1"/>
</dbReference>
<dbReference type="AlphaFoldDB" id="A0AAN8PP67"/>
<keyword evidence="1" id="KW-0325">Glycoprotein</keyword>
<proteinExistence type="predicted"/>
<dbReference type="SUPFAM" id="SSF51011">
    <property type="entry name" value="Glycosyl hydrolase domain"/>
    <property type="match status" value="1"/>
</dbReference>
<keyword evidence="2" id="KW-1133">Transmembrane helix</keyword>
<dbReference type="FunFam" id="3.90.400.10:FF:000001">
    <property type="entry name" value="Maltase A3, isoform A"/>
    <property type="match status" value="1"/>
</dbReference>
<dbReference type="Proteomes" id="UP001347796">
    <property type="component" value="Unassembled WGS sequence"/>
</dbReference>